<reference evidence="1 2" key="1">
    <citation type="submission" date="2021-06" db="EMBL/GenBank/DDBJ databases">
        <title>Caerostris darwini draft genome.</title>
        <authorList>
            <person name="Kono N."/>
            <person name="Arakawa K."/>
        </authorList>
    </citation>
    <scope>NUCLEOTIDE SEQUENCE [LARGE SCALE GENOMIC DNA]</scope>
</reference>
<keyword evidence="2" id="KW-1185">Reference proteome</keyword>
<protein>
    <submittedName>
        <fullName evidence="1">Uncharacterized protein</fullName>
    </submittedName>
</protein>
<name>A0AAV4SLN1_9ARAC</name>
<dbReference type="AlphaFoldDB" id="A0AAV4SLN1"/>
<sequence>MRRNDAEFLFIEMAHKSYAKLSHIISLGFTVNIIPVSANDFHFTLRNPKGHEEVGEKKKEKLTIPLGVNSSFNAIFRPLSYFLEVKKQKRDDREEKR</sequence>
<gene>
    <name evidence="1" type="ORF">CDAR_88741</name>
</gene>
<evidence type="ECO:0000313" key="1">
    <source>
        <dbReference type="EMBL" id="GIY34146.1"/>
    </source>
</evidence>
<comment type="caution">
    <text evidence="1">The sequence shown here is derived from an EMBL/GenBank/DDBJ whole genome shotgun (WGS) entry which is preliminary data.</text>
</comment>
<dbReference type="Proteomes" id="UP001054837">
    <property type="component" value="Unassembled WGS sequence"/>
</dbReference>
<proteinExistence type="predicted"/>
<organism evidence="1 2">
    <name type="scientific">Caerostris darwini</name>
    <dbReference type="NCBI Taxonomy" id="1538125"/>
    <lineage>
        <taxon>Eukaryota</taxon>
        <taxon>Metazoa</taxon>
        <taxon>Ecdysozoa</taxon>
        <taxon>Arthropoda</taxon>
        <taxon>Chelicerata</taxon>
        <taxon>Arachnida</taxon>
        <taxon>Araneae</taxon>
        <taxon>Araneomorphae</taxon>
        <taxon>Entelegynae</taxon>
        <taxon>Araneoidea</taxon>
        <taxon>Araneidae</taxon>
        <taxon>Caerostris</taxon>
    </lineage>
</organism>
<dbReference type="EMBL" id="BPLQ01008033">
    <property type="protein sequence ID" value="GIY34146.1"/>
    <property type="molecule type" value="Genomic_DNA"/>
</dbReference>
<evidence type="ECO:0000313" key="2">
    <source>
        <dbReference type="Proteomes" id="UP001054837"/>
    </source>
</evidence>
<accession>A0AAV4SLN1</accession>